<name>A0A1G8AZW9_9BURK</name>
<dbReference type="InterPro" id="IPR019226">
    <property type="entry name" value="DUF2158"/>
</dbReference>
<dbReference type="AlphaFoldDB" id="A0A1G8AZW9"/>
<evidence type="ECO:0000313" key="1">
    <source>
        <dbReference type="EMBL" id="SDH26426.1"/>
    </source>
</evidence>
<evidence type="ECO:0000313" key="2">
    <source>
        <dbReference type="Proteomes" id="UP000199706"/>
    </source>
</evidence>
<dbReference type="OrthoDB" id="1264301at2"/>
<protein>
    <submittedName>
        <fullName evidence="1">Uncharacterized conserved protein YodC, DUF2158 family</fullName>
    </submittedName>
</protein>
<organism evidence="1 2">
    <name type="scientific">Paraburkholderia phenazinium</name>
    <dbReference type="NCBI Taxonomy" id="60549"/>
    <lineage>
        <taxon>Bacteria</taxon>
        <taxon>Pseudomonadati</taxon>
        <taxon>Pseudomonadota</taxon>
        <taxon>Betaproteobacteria</taxon>
        <taxon>Burkholderiales</taxon>
        <taxon>Burkholderiaceae</taxon>
        <taxon>Paraburkholderia</taxon>
    </lineage>
</organism>
<dbReference type="Pfam" id="PF09926">
    <property type="entry name" value="DUF2158"/>
    <property type="match status" value="1"/>
</dbReference>
<reference evidence="1 2" key="1">
    <citation type="submission" date="2016-10" db="EMBL/GenBank/DDBJ databases">
        <authorList>
            <person name="de Groot N.N."/>
        </authorList>
    </citation>
    <scope>NUCLEOTIDE SEQUENCE [LARGE SCALE GENOMIC DNA]</scope>
    <source>
        <strain evidence="1 2">LMG 2247</strain>
    </source>
</reference>
<dbReference type="EMBL" id="FNCJ01000008">
    <property type="protein sequence ID" value="SDH26426.1"/>
    <property type="molecule type" value="Genomic_DNA"/>
</dbReference>
<dbReference type="Proteomes" id="UP000199706">
    <property type="component" value="Unassembled WGS sequence"/>
</dbReference>
<accession>A0A1G8AZW9</accession>
<sequence length="93" mass="10110">MLTATLDAFDTPSIVPLHVGDVVTLKSGGPRMTVTYAGPVALTTGDWVVCQWFDDQGELRQEMFEQERVQLEPRSIPAGSVKLGSFGRVAHHG</sequence>
<gene>
    <name evidence="1" type="ORF">SAMN05216466_108163</name>
</gene>
<proteinExistence type="predicted"/>
<dbReference type="RefSeq" id="WP_090686142.1">
    <property type="nucleotide sequence ID" value="NZ_CADERL010000011.1"/>
</dbReference>